<name>A0A0N9WHW7_PSEFL</name>
<accession>A0A0N9WHW7</accession>
<keyword evidence="2 4" id="KW-0808">Transferase</keyword>
<dbReference type="InterPro" id="IPR001296">
    <property type="entry name" value="Glyco_trans_1"/>
</dbReference>
<evidence type="ECO:0000313" key="4">
    <source>
        <dbReference type="EMBL" id="ALI01945.1"/>
    </source>
</evidence>
<reference evidence="4 5" key="2">
    <citation type="journal article" date="2018" name="Nature">
        <title>Mutant phenotypes for thousands of bacterial genes of unknown function.</title>
        <authorList>
            <person name="Price M.N."/>
            <person name="Wetmore K.M."/>
            <person name="Waters R.J."/>
            <person name="Callaghan M."/>
            <person name="Ray J."/>
            <person name="Liu H."/>
            <person name="Kuehl J.V."/>
            <person name="Melnyk R.A."/>
            <person name="Lamson J.S."/>
            <person name="Suh Y."/>
            <person name="Carlson H.K."/>
            <person name="Esquivel Z."/>
            <person name="Sadeeshkumar H."/>
            <person name="Chakraborty R."/>
            <person name="Zane G.M."/>
            <person name="Rubin B.E."/>
            <person name="Wall J.D."/>
            <person name="Visel A."/>
            <person name="Bristow J."/>
            <person name="Blow M.J."/>
            <person name="Arkin A.P."/>
            <person name="Deutschbauer A.M."/>
        </authorList>
    </citation>
    <scope>NUCLEOTIDE SEQUENCE [LARGE SCALE GENOMIC DNA]</scope>
    <source>
        <strain evidence="4 5">FW300-N2E3</strain>
    </source>
</reference>
<dbReference type="OrthoDB" id="9792269at2"/>
<evidence type="ECO:0000256" key="1">
    <source>
        <dbReference type="ARBA" id="ARBA00022676"/>
    </source>
</evidence>
<evidence type="ECO:0000259" key="3">
    <source>
        <dbReference type="Pfam" id="PF00534"/>
    </source>
</evidence>
<dbReference type="Gene3D" id="3.40.50.2000">
    <property type="entry name" value="Glycogen Phosphorylase B"/>
    <property type="match status" value="1"/>
</dbReference>
<dbReference type="GO" id="GO:1901135">
    <property type="term" value="P:carbohydrate derivative metabolic process"/>
    <property type="evidence" value="ECO:0007669"/>
    <property type="project" value="UniProtKB-ARBA"/>
</dbReference>
<keyword evidence="1" id="KW-0328">Glycosyltransferase</keyword>
<dbReference type="Proteomes" id="UP000066487">
    <property type="component" value="Chromosome"/>
</dbReference>
<protein>
    <submittedName>
        <fullName evidence="4">Glycosyl transferase</fullName>
    </submittedName>
</protein>
<evidence type="ECO:0000256" key="2">
    <source>
        <dbReference type="ARBA" id="ARBA00022679"/>
    </source>
</evidence>
<dbReference type="AlphaFoldDB" id="A0A0N9WHW7"/>
<sequence>MSILNVMWSGGAAYASVHKVHLQILAQVEPATPINTWLLRGSARGCVAEIGETREWHLSSNQLKGRRFWKLLTLWMQARFYYALNQSDVRVLLLDGLGTARALLPVLKKLPQLRAVVLFHGATRISAADRKLFSQLPASQLTLAAVSQTLASALEADLQIPVVTLRSALDPLAFRSRLLSREQARARLQLPVDNTPVVGAVGRLVGKKGFACLIEAFAKTLTQHPQLRLVIIGEGQARAALEARVNQLGLRDKVLLPGNLEDAATLFRAFDWIAIPSLEEGLGLILQEAVMAGVPVLSSDLAVFREQLAGAGRYATPEDVTAWSEALIQALGVASESVAAAQFTVLSPDDAWLEFSQVARKLLSCAK</sequence>
<feature type="domain" description="Glycosyl transferase family 1" evidence="3">
    <location>
        <begin position="192"/>
        <end position="331"/>
    </location>
</feature>
<reference evidence="5" key="1">
    <citation type="submission" date="2015-09" db="EMBL/GenBank/DDBJ databases">
        <title>Whole genome sequence of Pseudomonas fluorescens FW300-N2E3.</title>
        <authorList>
            <person name="Ray J."/>
            <person name="Melnyk R."/>
            <person name="Deutschbauer A."/>
        </authorList>
    </citation>
    <scope>NUCLEOTIDE SEQUENCE [LARGE SCALE GENOMIC DNA]</scope>
    <source>
        <strain evidence="5">FW300-N2E3</strain>
    </source>
</reference>
<organism evidence="4 5">
    <name type="scientific">Pseudomonas fluorescens</name>
    <dbReference type="NCBI Taxonomy" id="294"/>
    <lineage>
        <taxon>Bacteria</taxon>
        <taxon>Pseudomonadati</taxon>
        <taxon>Pseudomonadota</taxon>
        <taxon>Gammaproteobacteria</taxon>
        <taxon>Pseudomonadales</taxon>
        <taxon>Pseudomonadaceae</taxon>
        <taxon>Pseudomonas</taxon>
    </lineage>
</organism>
<gene>
    <name evidence="4" type="ORF">AO353_12940</name>
</gene>
<proteinExistence type="predicted"/>
<dbReference type="RefSeq" id="WP_054595314.1">
    <property type="nucleotide sequence ID" value="NZ_CP012830.1"/>
</dbReference>
<dbReference type="Pfam" id="PF00534">
    <property type="entry name" value="Glycos_transf_1"/>
    <property type="match status" value="1"/>
</dbReference>
<dbReference type="SUPFAM" id="SSF53756">
    <property type="entry name" value="UDP-Glycosyltransferase/glycogen phosphorylase"/>
    <property type="match status" value="1"/>
</dbReference>
<dbReference type="PANTHER" id="PTHR12526">
    <property type="entry name" value="GLYCOSYLTRANSFERASE"/>
    <property type="match status" value="1"/>
</dbReference>
<dbReference type="GO" id="GO:0016757">
    <property type="term" value="F:glycosyltransferase activity"/>
    <property type="evidence" value="ECO:0007669"/>
    <property type="project" value="UniProtKB-KW"/>
</dbReference>
<dbReference type="PANTHER" id="PTHR12526:SF510">
    <property type="entry name" value="D-INOSITOL 3-PHOSPHATE GLYCOSYLTRANSFERASE"/>
    <property type="match status" value="1"/>
</dbReference>
<dbReference type="EMBL" id="CP012830">
    <property type="protein sequence ID" value="ALI01945.1"/>
    <property type="molecule type" value="Genomic_DNA"/>
</dbReference>
<evidence type="ECO:0000313" key="5">
    <source>
        <dbReference type="Proteomes" id="UP000066487"/>
    </source>
</evidence>